<feature type="compositionally biased region" description="Basic and acidic residues" evidence="1">
    <location>
        <begin position="431"/>
        <end position="446"/>
    </location>
</feature>
<reference evidence="2" key="1">
    <citation type="submission" date="2022-06" db="EMBL/GenBank/DDBJ databases">
        <title>Complete genome sequences of two strains of the flax pathogen Septoria linicola.</title>
        <authorList>
            <person name="Lapalu N."/>
            <person name="Simon A."/>
            <person name="Demenou B."/>
            <person name="Paumier D."/>
            <person name="Guillot M.-P."/>
            <person name="Gout L."/>
            <person name="Valade R."/>
        </authorList>
    </citation>
    <scope>NUCLEOTIDE SEQUENCE</scope>
    <source>
        <strain evidence="2">SE15195</strain>
    </source>
</reference>
<feature type="compositionally biased region" description="Polar residues" evidence="1">
    <location>
        <begin position="175"/>
        <end position="190"/>
    </location>
</feature>
<feature type="compositionally biased region" description="Polar residues" evidence="1">
    <location>
        <begin position="322"/>
        <end position="356"/>
    </location>
</feature>
<gene>
    <name evidence="2" type="ORF">Slin15195_G099310</name>
</gene>
<feature type="compositionally biased region" description="Polar residues" evidence="1">
    <location>
        <begin position="761"/>
        <end position="773"/>
    </location>
</feature>
<feature type="region of interest" description="Disordered" evidence="1">
    <location>
        <begin position="283"/>
        <end position="356"/>
    </location>
</feature>
<evidence type="ECO:0000313" key="2">
    <source>
        <dbReference type="EMBL" id="USW56612.1"/>
    </source>
</evidence>
<feature type="compositionally biased region" description="Basic residues" evidence="1">
    <location>
        <begin position="64"/>
        <end position="81"/>
    </location>
</feature>
<feature type="region of interest" description="Disordered" evidence="1">
    <location>
        <begin position="27"/>
        <end position="267"/>
    </location>
</feature>
<name>A0A9Q9ENH1_9PEZI</name>
<evidence type="ECO:0000256" key="1">
    <source>
        <dbReference type="SAM" id="MobiDB-lite"/>
    </source>
</evidence>
<feature type="region of interest" description="Disordered" evidence="1">
    <location>
        <begin position="716"/>
        <end position="818"/>
    </location>
</feature>
<sequence>MPFAARQGNQSFAATGLHIDVENGINHRDQAISQSPFAIDDIGARNQSEDKDREDEGREDKVQVGKRKRGKSHARPAKRRQLSKDEGTDADENIELSKRERVRKAGTQVTREKSETSKKRKRVQPADSEATQSEADPTPAKKRRGRPPKSEAAKLTAAKREKKQMSADTGKSKNETSVVSRHGPSSNDKLYTSGAAAGPHSLDNVFATFNKKSTPIKPKSRAPPATKRPKATPKVEVNEEDDASGESDSEAVVEPAFPSNPYTAPAEIASNPADIAKVFQAAGPSAMRPQTAGKRPRKTVSTQQTSRTASIVQSIHAPTPQRPNNGSMLQSMTREVCTVSTPKESSTPSKMENSTANNVKIDTPSRVTNRGDEMMRCTLPSQLGFDQCDKRTLGPNRARSMLDHIRRVHPEHYSPAQRATEENVKRMFESPAKLDKTGDTGAKDRNAQQSTPTKAAAPKRSNVVKPTAQYAASKDDWKLPAPTLEPASEALKLTDAPIKEQQIQHCAPVAQMWATPLEGDQTTAVKAPAIDQGAQRMPLPAAAAISQYEAALGNMLQQRGQQLHRGEVITSPHAPPSRHQASLPMNGKDRPASRADSAAVPSLSIQPGSHMRSQSTALQHQTQQNPVCPPHAQAQVYIPGSHMSPRTQMTDRPPFRAEPAMPVTMHTPVPLPLPHAGWTSQSGDESMGFQQYAQRQSTGLPQNGSQVHAAALRMAPMNGHGDRPPSRPGPEPRPSMAPISNASRSETSTTASPKIDRQTHTRTLSNGTKGSLASPQHSSSHSRRSSRNSTPRPQAIENGQYGSPSSNMRPPSLTPTQFAQQQSVYWNQQGPQHHLHASPSRHGFIGQPSIAPFLSPRVPYMPQPSPRPSAYHSFPPYMPGQLYGEMGRSRWDPQGILEGPGHISEVARQASFNGHPRGCGCEDCRPGFACRP</sequence>
<protein>
    <submittedName>
        <fullName evidence="2">Uncharacterized protein</fullName>
    </submittedName>
</protein>
<dbReference type="Proteomes" id="UP001056384">
    <property type="component" value="Chromosome 8"/>
</dbReference>
<dbReference type="EMBL" id="CP099425">
    <property type="protein sequence ID" value="USW56612.1"/>
    <property type="molecule type" value="Genomic_DNA"/>
</dbReference>
<feature type="region of interest" description="Disordered" evidence="1">
    <location>
        <begin position="667"/>
        <end position="687"/>
    </location>
</feature>
<evidence type="ECO:0000313" key="3">
    <source>
        <dbReference type="Proteomes" id="UP001056384"/>
    </source>
</evidence>
<feature type="compositionally biased region" description="Pro residues" evidence="1">
    <location>
        <begin position="726"/>
        <end position="735"/>
    </location>
</feature>
<dbReference type="AlphaFoldDB" id="A0A9Q9ENH1"/>
<feature type="compositionally biased region" description="Basic and acidic residues" evidence="1">
    <location>
        <begin position="47"/>
        <end position="63"/>
    </location>
</feature>
<feature type="region of interest" description="Disordered" evidence="1">
    <location>
        <begin position="569"/>
        <end position="627"/>
    </location>
</feature>
<accession>A0A9Q9ENH1</accession>
<feature type="compositionally biased region" description="Acidic residues" evidence="1">
    <location>
        <begin position="238"/>
        <end position="251"/>
    </location>
</feature>
<feature type="compositionally biased region" description="Polar residues" evidence="1">
    <location>
        <begin position="800"/>
        <end position="818"/>
    </location>
</feature>
<feature type="compositionally biased region" description="Polar residues" evidence="1">
    <location>
        <begin position="603"/>
        <end position="626"/>
    </location>
</feature>
<keyword evidence="3" id="KW-1185">Reference proteome</keyword>
<organism evidence="2 3">
    <name type="scientific">Septoria linicola</name>
    <dbReference type="NCBI Taxonomy" id="215465"/>
    <lineage>
        <taxon>Eukaryota</taxon>
        <taxon>Fungi</taxon>
        <taxon>Dikarya</taxon>
        <taxon>Ascomycota</taxon>
        <taxon>Pezizomycotina</taxon>
        <taxon>Dothideomycetes</taxon>
        <taxon>Dothideomycetidae</taxon>
        <taxon>Mycosphaerellales</taxon>
        <taxon>Mycosphaerellaceae</taxon>
        <taxon>Septoria</taxon>
    </lineage>
</organism>
<feature type="region of interest" description="Disordered" evidence="1">
    <location>
        <begin position="431"/>
        <end position="474"/>
    </location>
</feature>
<proteinExistence type="predicted"/>
<feature type="compositionally biased region" description="Polar residues" evidence="1">
    <location>
        <begin position="738"/>
        <end position="752"/>
    </location>
</feature>
<feature type="compositionally biased region" description="Polar residues" evidence="1">
    <location>
        <begin position="678"/>
        <end position="687"/>
    </location>
</feature>
<feature type="compositionally biased region" description="Polar residues" evidence="1">
    <location>
        <begin position="299"/>
        <end position="313"/>
    </location>
</feature>